<gene>
    <name evidence="1" type="ORF">BDU57DRAFT_515570</name>
</gene>
<dbReference type="EMBL" id="ML979135">
    <property type="protein sequence ID" value="KAF1915820.1"/>
    <property type="molecule type" value="Genomic_DNA"/>
</dbReference>
<accession>A0A6A5QLY3</accession>
<reference evidence="1" key="1">
    <citation type="journal article" date="2020" name="Stud. Mycol.">
        <title>101 Dothideomycetes genomes: a test case for predicting lifestyles and emergence of pathogens.</title>
        <authorList>
            <person name="Haridas S."/>
            <person name="Albert R."/>
            <person name="Binder M."/>
            <person name="Bloem J."/>
            <person name="Labutti K."/>
            <person name="Salamov A."/>
            <person name="Andreopoulos B."/>
            <person name="Baker S."/>
            <person name="Barry K."/>
            <person name="Bills G."/>
            <person name="Bluhm B."/>
            <person name="Cannon C."/>
            <person name="Castanera R."/>
            <person name="Culley D."/>
            <person name="Daum C."/>
            <person name="Ezra D."/>
            <person name="Gonzalez J."/>
            <person name="Henrissat B."/>
            <person name="Kuo A."/>
            <person name="Liang C."/>
            <person name="Lipzen A."/>
            <person name="Lutzoni F."/>
            <person name="Magnuson J."/>
            <person name="Mondo S."/>
            <person name="Nolan M."/>
            <person name="Ohm R."/>
            <person name="Pangilinan J."/>
            <person name="Park H.-J."/>
            <person name="Ramirez L."/>
            <person name="Alfaro M."/>
            <person name="Sun H."/>
            <person name="Tritt A."/>
            <person name="Yoshinaga Y."/>
            <person name="Zwiers L.-H."/>
            <person name="Turgeon B."/>
            <person name="Goodwin S."/>
            <person name="Spatafora J."/>
            <person name="Crous P."/>
            <person name="Grigoriev I."/>
        </authorList>
    </citation>
    <scope>NUCLEOTIDE SEQUENCE</scope>
    <source>
        <strain evidence="1">HMLAC05119</strain>
    </source>
</reference>
<sequence>MSSCSSGEDCSCYTVAEVTAGCDVFQGASCDSSIKLIQGCTSESSSQVGCAGC</sequence>
<evidence type="ECO:0000313" key="1">
    <source>
        <dbReference type="EMBL" id="KAF1915820.1"/>
    </source>
</evidence>
<dbReference type="AlphaFoldDB" id="A0A6A5QLY3"/>
<organism evidence="1 2">
    <name type="scientific">Ampelomyces quisqualis</name>
    <name type="common">Powdery mildew agent</name>
    <dbReference type="NCBI Taxonomy" id="50730"/>
    <lineage>
        <taxon>Eukaryota</taxon>
        <taxon>Fungi</taxon>
        <taxon>Dikarya</taxon>
        <taxon>Ascomycota</taxon>
        <taxon>Pezizomycotina</taxon>
        <taxon>Dothideomycetes</taxon>
        <taxon>Pleosporomycetidae</taxon>
        <taxon>Pleosporales</taxon>
        <taxon>Pleosporineae</taxon>
        <taxon>Phaeosphaeriaceae</taxon>
        <taxon>Ampelomyces</taxon>
    </lineage>
</organism>
<keyword evidence="2" id="KW-1185">Reference proteome</keyword>
<protein>
    <submittedName>
        <fullName evidence="1">Uncharacterized protein</fullName>
    </submittedName>
</protein>
<name>A0A6A5QLY3_AMPQU</name>
<dbReference type="Proteomes" id="UP000800096">
    <property type="component" value="Unassembled WGS sequence"/>
</dbReference>
<proteinExistence type="predicted"/>
<evidence type="ECO:0000313" key="2">
    <source>
        <dbReference type="Proteomes" id="UP000800096"/>
    </source>
</evidence>